<proteinExistence type="predicted"/>
<dbReference type="AlphaFoldDB" id="A0A060QK25"/>
<dbReference type="Proteomes" id="UP000027583">
    <property type="component" value="Unassembled WGS sequence"/>
</dbReference>
<dbReference type="InterPro" id="IPR054252">
    <property type="entry name" value="Pam3_gp18"/>
</dbReference>
<sequence length="106" mass="11238">MATSFYEVPLVSAPQSFSTDFNGSTYSLRFTFQNVDQGGWLLDIYDTSANPIVLGIPLVTGADLLAQYAYLGLGVSLYLVTDGDSGAVPTFSDLGVASHLYLAVTS</sequence>
<organism evidence="2 3">
    <name type="scientific">Asaia bogorensis</name>
    <dbReference type="NCBI Taxonomy" id="91915"/>
    <lineage>
        <taxon>Bacteria</taxon>
        <taxon>Pseudomonadati</taxon>
        <taxon>Pseudomonadota</taxon>
        <taxon>Alphaproteobacteria</taxon>
        <taxon>Acetobacterales</taxon>
        <taxon>Acetobacteraceae</taxon>
        <taxon>Asaia</taxon>
    </lineage>
</organism>
<evidence type="ECO:0000259" key="1">
    <source>
        <dbReference type="Pfam" id="PF22479"/>
    </source>
</evidence>
<evidence type="ECO:0000313" key="3">
    <source>
        <dbReference type="Proteomes" id="UP000027583"/>
    </source>
</evidence>
<evidence type="ECO:0000313" key="2">
    <source>
        <dbReference type="EMBL" id="CDG39646.1"/>
    </source>
</evidence>
<gene>
    <name evidence="2" type="ORF">ASAP_1601</name>
</gene>
<dbReference type="EMBL" id="CBLX010000009">
    <property type="protein sequence ID" value="CDG39646.1"/>
    <property type="molecule type" value="Genomic_DNA"/>
</dbReference>
<name>A0A060QK25_9PROT</name>
<reference evidence="2 3" key="1">
    <citation type="journal article" date="2014" name="Genome Biol. Evol.">
        <title>Acetic acid bacteria genomes reveal functional traits for adaptation to life in insect guts.</title>
        <authorList>
            <person name="Chouaia B."/>
            <person name="Gaiarsa S."/>
            <person name="Crotti E."/>
            <person name="Comandatore F."/>
            <person name="Degli Esposti M."/>
            <person name="Ricci I."/>
            <person name="Alma A."/>
            <person name="Favia G."/>
            <person name="Bandi C."/>
            <person name="Daffonchio D."/>
        </authorList>
    </citation>
    <scope>NUCLEOTIDE SEQUENCE [LARGE SCALE GENOMIC DNA]</scope>
    <source>
        <strain evidence="2 3">SF2.1</strain>
    </source>
</reference>
<feature type="domain" description="Cyanophage baseplate Pam3 plug gp18" evidence="1">
    <location>
        <begin position="6"/>
        <end position="102"/>
    </location>
</feature>
<dbReference type="eggNOG" id="ENOG50334GX">
    <property type="taxonomic scope" value="Bacteria"/>
</dbReference>
<dbReference type="Pfam" id="PF22479">
    <property type="entry name" value="Pam3_gp18"/>
    <property type="match status" value="1"/>
</dbReference>
<dbReference type="RefSeq" id="WP_023977162.1">
    <property type="nucleotide sequence ID" value="NZ_CBLX010000009.1"/>
</dbReference>
<comment type="caution">
    <text evidence="2">The sequence shown here is derived from an EMBL/GenBank/DDBJ whole genome shotgun (WGS) entry which is preliminary data.</text>
</comment>
<protein>
    <submittedName>
        <fullName evidence="2">Probable bacteriophage protein STY1063</fullName>
    </submittedName>
</protein>
<accession>A0A060QK25</accession>
<reference evidence="2 3" key="2">
    <citation type="journal article" date="2014" name="PLoS ONE">
        <title>Evolution of mitochondria reconstructed from the energy metabolism of living bacteria.</title>
        <authorList>
            <person name="Degli Esposti M."/>
            <person name="Chouaia B."/>
            <person name="Comandatore F."/>
            <person name="Crotti E."/>
            <person name="Sassera D."/>
            <person name="Lievens P.M."/>
            <person name="Daffonchio D."/>
            <person name="Bandi C."/>
        </authorList>
    </citation>
    <scope>NUCLEOTIDE SEQUENCE [LARGE SCALE GENOMIC DNA]</scope>
    <source>
        <strain evidence="2 3">SF2.1</strain>
    </source>
</reference>